<comment type="subcellular location">
    <subcellularLocation>
        <location evidence="5">Cell membrane</location>
        <topology evidence="5">Multi-pass membrane protein</topology>
    </subcellularLocation>
</comment>
<dbReference type="GO" id="GO:0005886">
    <property type="term" value="C:plasma membrane"/>
    <property type="evidence" value="ECO:0007669"/>
    <property type="project" value="UniProtKB-SubCell"/>
</dbReference>
<keyword evidence="4 5" id="KW-0620">Polyamine biosynthesis</keyword>
<comment type="function">
    <text evidence="5">Catalyzes the irreversible transfer of a propylamine group from the amino donor S-adenosylmethioninamine (decarboxy-AdoMet) to putrescine (1,4-diaminobutane) to yield spermidine.</text>
</comment>
<dbReference type="Proteomes" id="UP000009026">
    <property type="component" value="Chromosome"/>
</dbReference>
<dbReference type="GO" id="GO:0008295">
    <property type="term" value="P:spermidine biosynthetic process"/>
    <property type="evidence" value="ECO:0007669"/>
    <property type="project" value="UniProtKB-UniRule"/>
</dbReference>
<dbReference type="STRING" id="1297742.A176_005778"/>
<feature type="transmembrane region" description="Helical" evidence="5">
    <location>
        <begin position="98"/>
        <end position="119"/>
    </location>
</feature>
<evidence type="ECO:0000313" key="8">
    <source>
        <dbReference type="EMBL" id="AKQ68866.1"/>
    </source>
</evidence>
<dbReference type="InterPro" id="IPR030373">
    <property type="entry name" value="PABS_CS"/>
</dbReference>
<dbReference type="HAMAP" id="MF_00198">
    <property type="entry name" value="Spermidine_synth"/>
    <property type="match status" value="1"/>
</dbReference>
<dbReference type="KEGG" id="mym:A176_005778"/>
<evidence type="ECO:0000256" key="1">
    <source>
        <dbReference type="ARBA" id="ARBA00007867"/>
    </source>
</evidence>
<keyword evidence="2 5" id="KW-0808">Transferase</keyword>
<feature type="transmembrane region" description="Helical" evidence="5">
    <location>
        <begin position="165"/>
        <end position="185"/>
    </location>
</feature>
<keyword evidence="3 5" id="KW-0745">Spermidine biosynthesis</keyword>
<proteinExistence type="inferred from homology"/>
<dbReference type="UniPathway" id="UPA00248">
    <property type="reaction ID" value="UER00314"/>
</dbReference>
<dbReference type="PANTHER" id="PTHR43317">
    <property type="entry name" value="THERMOSPERMINE SYNTHASE ACAULIS5"/>
    <property type="match status" value="1"/>
</dbReference>
<accession>A0A0H4WZJ6</accession>
<evidence type="ECO:0000256" key="5">
    <source>
        <dbReference type="HAMAP-Rule" id="MF_00198"/>
    </source>
</evidence>
<protein>
    <recommendedName>
        <fullName evidence="5">Polyamine aminopropyltransferase</fullName>
    </recommendedName>
    <alternativeName>
        <fullName evidence="5">Putrescine aminopropyltransferase</fullName>
        <shortName evidence="5">PAPT</shortName>
    </alternativeName>
    <alternativeName>
        <fullName evidence="5">Spermidine synthase</fullName>
        <shortName evidence="5">SPDS</shortName>
        <shortName evidence="5">SPDSY</shortName>
        <ecNumber evidence="5">2.5.1.16</ecNumber>
    </alternativeName>
</protein>
<dbReference type="PATRIC" id="fig|1297742.4.peg.5874"/>
<comment type="similarity">
    <text evidence="1 5">Belongs to the spermidine/spermine synthase family.</text>
</comment>
<dbReference type="FunFam" id="3.40.50.150:FF:000088">
    <property type="entry name" value="Polyamine aminopropyltransferase"/>
    <property type="match status" value="1"/>
</dbReference>
<gene>
    <name evidence="5" type="primary">speE</name>
    <name evidence="8" type="ORF">A176_005778</name>
</gene>
<feature type="domain" description="PABS" evidence="7">
    <location>
        <begin position="208"/>
        <end position="440"/>
    </location>
</feature>
<feature type="binding site" evidence="5">
    <location>
        <begin position="343"/>
        <end position="344"/>
    </location>
    <ligand>
        <name>S-methyl-5'-thioadenosine</name>
        <dbReference type="ChEBI" id="CHEBI:17509"/>
    </ligand>
</feature>
<feature type="transmembrane region" description="Helical" evidence="5">
    <location>
        <begin position="5"/>
        <end position="30"/>
    </location>
</feature>
<comment type="subunit">
    <text evidence="5">Homodimer or homotetramer.</text>
</comment>
<evidence type="ECO:0000256" key="4">
    <source>
        <dbReference type="ARBA" id="ARBA00023115"/>
    </source>
</evidence>
<dbReference type="NCBIfam" id="NF002956">
    <property type="entry name" value="PRK03612.1"/>
    <property type="match status" value="1"/>
</dbReference>
<dbReference type="OrthoDB" id="9793120at2"/>
<dbReference type="GO" id="GO:0010487">
    <property type="term" value="F:thermospermine synthase activity"/>
    <property type="evidence" value="ECO:0007669"/>
    <property type="project" value="UniProtKB-ARBA"/>
</dbReference>
<keyword evidence="5" id="KW-0472">Membrane</keyword>
<feature type="binding site" evidence="5">
    <location>
        <position position="235"/>
    </location>
    <ligand>
        <name>S-methyl-5'-thioadenosine</name>
        <dbReference type="ChEBI" id="CHEBI:17509"/>
    </ligand>
</feature>
<dbReference type="PROSITE" id="PS01330">
    <property type="entry name" value="PABS_1"/>
    <property type="match status" value="1"/>
</dbReference>
<dbReference type="eggNOG" id="COG4262">
    <property type="taxonomic scope" value="Bacteria"/>
</dbReference>
<keyword evidence="5" id="KW-1133">Transmembrane helix</keyword>
<keyword evidence="5" id="KW-0812">Transmembrane</keyword>
<name>A0A0H4WZJ6_9BACT</name>
<dbReference type="Pfam" id="PF01564">
    <property type="entry name" value="Spermine_synth"/>
    <property type="match status" value="1"/>
</dbReference>
<evidence type="ECO:0000256" key="3">
    <source>
        <dbReference type="ARBA" id="ARBA00023066"/>
    </source>
</evidence>
<comment type="caution">
    <text evidence="5">Lacks conserved residue(s) required for the propagation of feature annotation.</text>
</comment>
<dbReference type="InterPro" id="IPR029063">
    <property type="entry name" value="SAM-dependent_MTases_sf"/>
</dbReference>
<dbReference type="InterPro" id="IPR001045">
    <property type="entry name" value="Spermi_synthase"/>
</dbReference>
<feature type="transmembrane region" description="Helical" evidence="5">
    <location>
        <begin position="131"/>
        <end position="153"/>
    </location>
</feature>
<dbReference type="EMBL" id="CP012109">
    <property type="protein sequence ID" value="AKQ68866.1"/>
    <property type="molecule type" value="Genomic_DNA"/>
</dbReference>
<dbReference type="PROSITE" id="PS51006">
    <property type="entry name" value="PABS_2"/>
    <property type="match status" value="1"/>
</dbReference>
<evidence type="ECO:0000256" key="6">
    <source>
        <dbReference type="PROSITE-ProRule" id="PRU00354"/>
    </source>
</evidence>
<dbReference type="Gene3D" id="3.40.50.150">
    <property type="entry name" value="Vaccinia Virus protein VP39"/>
    <property type="match status" value="1"/>
</dbReference>
<dbReference type="SUPFAM" id="SSF53335">
    <property type="entry name" value="S-adenosyl-L-methionine-dependent methyltransferases"/>
    <property type="match status" value="1"/>
</dbReference>
<feature type="binding site" evidence="5">
    <location>
        <position position="289"/>
    </location>
    <ligand>
        <name>spermidine</name>
        <dbReference type="ChEBI" id="CHEBI:57834"/>
    </ligand>
</feature>
<dbReference type="InterPro" id="IPR030374">
    <property type="entry name" value="PABS"/>
</dbReference>
<feature type="transmembrane region" description="Helical" evidence="5">
    <location>
        <begin position="192"/>
        <end position="210"/>
    </location>
</feature>
<comment type="catalytic activity">
    <reaction evidence="5">
        <text>S-adenosyl 3-(methylsulfanyl)propylamine + putrescine = S-methyl-5'-thioadenosine + spermidine + H(+)</text>
        <dbReference type="Rhea" id="RHEA:12721"/>
        <dbReference type="ChEBI" id="CHEBI:15378"/>
        <dbReference type="ChEBI" id="CHEBI:17509"/>
        <dbReference type="ChEBI" id="CHEBI:57443"/>
        <dbReference type="ChEBI" id="CHEBI:57834"/>
        <dbReference type="ChEBI" id="CHEBI:326268"/>
        <dbReference type="EC" id="2.5.1.16"/>
    </reaction>
</comment>
<comment type="pathway">
    <text evidence="5">Amine and polyamine biosynthesis; spermidine biosynthesis; spermidine from putrescine: step 1/1.</text>
</comment>
<evidence type="ECO:0000256" key="2">
    <source>
        <dbReference type="ARBA" id="ARBA00022679"/>
    </source>
</evidence>
<evidence type="ECO:0000313" key="9">
    <source>
        <dbReference type="Proteomes" id="UP000009026"/>
    </source>
</evidence>
<organism evidence="8 9">
    <name type="scientific">Pseudomyxococcus hansupus</name>
    <dbReference type="NCBI Taxonomy" id="1297742"/>
    <lineage>
        <taxon>Bacteria</taxon>
        <taxon>Pseudomonadati</taxon>
        <taxon>Myxococcota</taxon>
        <taxon>Myxococcia</taxon>
        <taxon>Myxococcales</taxon>
        <taxon>Cystobacterineae</taxon>
        <taxon>Myxococcaceae</taxon>
        <taxon>Pseudomyxococcus</taxon>
    </lineage>
</organism>
<feature type="binding site" evidence="5">
    <location>
        <position position="265"/>
    </location>
    <ligand>
        <name>spermidine</name>
        <dbReference type="ChEBI" id="CHEBI:57834"/>
    </ligand>
</feature>
<dbReference type="GO" id="GO:0004766">
    <property type="term" value="F:spermidine synthase activity"/>
    <property type="evidence" value="ECO:0007669"/>
    <property type="project" value="UniProtKB-UniRule"/>
</dbReference>
<sequence length="498" mass="55172">MNKTLLYITVIVIATCGLIYELVVGALASYLLGDSITQFSTVIGGYLFAMGIGSYLSRYVERGVAQRFVEVELAVALLGGICAPMLFLTFTLTDLFRVALYGSVIAIGALVGMEIPLLLRILKDQLKFKDLVSQVLSLDYVGALAASVAFPLLLVPKLGLVRTSLLFGVLNAAVALWSTWLLAPLLGNPLRLRVKAVGLTVLLLVGFAMGDRLTTFYEDQLYADEVVHASSSPYQRIIVTRGKRGFSLFLNGNLQFASLDEYRYHESLVHPAMVRAAKVENVLILGGGDGLAAREVLRYPEVRSVTLVDLDPSMTQLASNFEELVKLNRQSLKDPRMRVVNGDAMQFLTEGTALYDVVIVDFPDPNNFALGKLYTTGFYKLLKKRITPEGVAVVQSTSPLFARRSFWCVETTLKAAGFWTEPYHALVPSFGEWGYVLVASEVPGRHRPLPEGLLFLDDPTMESLTQFPPDMGRLPAEVNRLNNQVLVHYYEAEWQRWN</sequence>
<feature type="transmembrane region" description="Helical" evidence="5">
    <location>
        <begin position="36"/>
        <end position="56"/>
    </location>
</feature>
<keyword evidence="9" id="KW-1185">Reference proteome</keyword>
<dbReference type="RefSeq" id="WP_002635243.1">
    <property type="nucleotide sequence ID" value="NZ_CP012109.1"/>
</dbReference>
<keyword evidence="5" id="KW-1003">Cell membrane</keyword>
<evidence type="ECO:0000259" key="7">
    <source>
        <dbReference type="PROSITE" id="PS51006"/>
    </source>
</evidence>
<dbReference type="AlphaFoldDB" id="A0A0H4WZJ6"/>
<reference evidence="8 9" key="1">
    <citation type="journal article" date="2016" name="PLoS ONE">
        <title>Complete Genome Sequence and Comparative Genomics of a Novel Myxobacterium Myxococcus hansupus.</title>
        <authorList>
            <person name="Sharma G."/>
            <person name="Narwani T."/>
            <person name="Subramanian S."/>
        </authorList>
    </citation>
    <scope>NUCLEOTIDE SEQUENCE [LARGE SCALE GENOMIC DNA]</scope>
    <source>
        <strain evidence="9">mixupus</strain>
    </source>
</reference>
<feature type="binding site" evidence="5">
    <location>
        <position position="309"/>
    </location>
    <ligand>
        <name>S-methyl-5'-thioadenosine</name>
        <dbReference type="ChEBI" id="CHEBI:17509"/>
    </ligand>
</feature>
<dbReference type="PANTHER" id="PTHR43317:SF1">
    <property type="entry name" value="THERMOSPERMINE SYNTHASE ACAULIS5"/>
    <property type="match status" value="1"/>
</dbReference>
<feature type="transmembrane region" description="Helical" evidence="5">
    <location>
        <begin position="68"/>
        <end position="92"/>
    </location>
</feature>
<dbReference type="CDD" id="cd02440">
    <property type="entry name" value="AdoMet_MTases"/>
    <property type="match status" value="1"/>
</dbReference>
<dbReference type="EC" id="2.5.1.16" evidence="5"/>
<feature type="active site" description="Proton acceptor" evidence="5 6">
    <location>
        <position position="361"/>
    </location>
</feature>